<keyword evidence="3" id="KW-1185">Reference proteome</keyword>
<protein>
    <submittedName>
        <fullName evidence="2">Uncharacterized protein</fullName>
    </submittedName>
</protein>
<organism evidence="2 3">
    <name type="scientific">Phialocephala subalpina</name>
    <dbReference type="NCBI Taxonomy" id="576137"/>
    <lineage>
        <taxon>Eukaryota</taxon>
        <taxon>Fungi</taxon>
        <taxon>Dikarya</taxon>
        <taxon>Ascomycota</taxon>
        <taxon>Pezizomycotina</taxon>
        <taxon>Leotiomycetes</taxon>
        <taxon>Helotiales</taxon>
        <taxon>Mollisiaceae</taxon>
        <taxon>Phialocephala</taxon>
        <taxon>Phialocephala fortinii species complex</taxon>
    </lineage>
</organism>
<evidence type="ECO:0000313" key="3">
    <source>
        <dbReference type="Proteomes" id="UP000184330"/>
    </source>
</evidence>
<evidence type="ECO:0000256" key="1">
    <source>
        <dbReference type="SAM" id="MobiDB-lite"/>
    </source>
</evidence>
<reference evidence="2 3" key="1">
    <citation type="submission" date="2016-03" db="EMBL/GenBank/DDBJ databases">
        <authorList>
            <person name="Ploux O."/>
        </authorList>
    </citation>
    <scope>NUCLEOTIDE SEQUENCE [LARGE SCALE GENOMIC DNA]</scope>
    <source>
        <strain evidence="2 3">UAMH 11012</strain>
    </source>
</reference>
<dbReference type="AlphaFoldDB" id="A0A1L7WKY1"/>
<sequence length="334" mass="37035">MSADSSQLLVSARLLHHERSPESFLVVASSLKVLLGKALACSKTILIPQISTTTSTPLPTGILPVIVGHVMRHGHVQVRQTVDLAFADVIATGISVRELPALFGEGRNDIPYGEYFKNKGYLHSIFVDGYESGEGEDGYTDRNNWGPRLINDLPPETGGILEMAVVTHGRVLDKFLRRTYHESCFPNAKARLYELSVRIAQNAKAELCLRNNERGIQEKILVETRLLALWVDGTVKLSSDRSRRLLTLLEKTHGHDDVETNTKEQLVAGLQGLKLTLTRLEKSTGAAPSEQSIVPMESNKKRARDEEEEEEKLETARVVPKKHKQNAAEACAIM</sequence>
<dbReference type="EMBL" id="FJOG01000003">
    <property type="protein sequence ID" value="CZR53393.1"/>
    <property type="molecule type" value="Genomic_DNA"/>
</dbReference>
<gene>
    <name evidence="2" type="ORF">PAC_03271</name>
</gene>
<feature type="region of interest" description="Disordered" evidence="1">
    <location>
        <begin position="283"/>
        <end position="334"/>
    </location>
</feature>
<name>A0A1L7WKY1_9HELO</name>
<proteinExistence type="predicted"/>
<accession>A0A1L7WKY1</accession>
<evidence type="ECO:0000313" key="2">
    <source>
        <dbReference type="EMBL" id="CZR53393.1"/>
    </source>
</evidence>
<dbReference type="Proteomes" id="UP000184330">
    <property type="component" value="Unassembled WGS sequence"/>
</dbReference>